<accession>A0A385EFB6</accession>
<evidence type="ECO:0000313" key="1">
    <source>
        <dbReference type="EMBL" id="AXQ69458.1"/>
    </source>
</evidence>
<reference evidence="1 2" key="2">
    <citation type="submission" date="2018-09" db="EMBL/GenBank/DDBJ databases">
        <title>Giant CbK-like Caulobacter bacteriophages have genetically divergent genomes.</title>
        <authorList>
            <person name="Wilson K."/>
            <person name="Ely B."/>
        </authorList>
    </citation>
    <scope>NUCLEOTIDE SEQUENCE [LARGE SCALE GENOMIC DNA]</scope>
</reference>
<dbReference type="Proteomes" id="UP000259421">
    <property type="component" value="Segment"/>
</dbReference>
<organism evidence="1 2">
    <name type="scientific">Caulobacter phage CcrBL9</name>
    <dbReference type="NCBI Taxonomy" id="2283270"/>
    <lineage>
        <taxon>Viruses</taxon>
        <taxon>Duplodnaviria</taxon>
        <taxon>Heunggongvirae</taxon>
        <taxon>Uroviricota</taxon>
        <taxon>Caudoviricetes</taxon>
        <taxon>Jeanschmidtviridae</taxon>
        <taxon>Bertelyvirus</taxon>
        <taxon>Bertelyvirus BL9</taxon>
    </lineage>
</organism>
<evidence type="ECO:0000313" key="2">
    <source>
        <dbReference type="Proteomes" id="UP000259421"/>
    </source>
</evidence>
<keyword evidence="2" id="KW-1185">Reference proteome</keyword>
<reference evidence="2" key="1">
    <citation type="submission" date="2018-07" db="EMBL/GenBank/DDBJ databases">
        <title>Giant CbK-like Caulobacter bacteriophages have genetically divergent genomes.</title>
        <authorList>
            <person name="Wilson K.M."/>
            <person name="Ely B."/>
        </authorList>
    </citation>
    <scope>NUCLEOTIDE SEQUENCE [LARGE SCALE GENOMIC DNA]</scope>
</reference>
<sequence>MLKNARHIFQAERHVYAVGDECWRADHDRIERGEVVRLLPCDYDSQGNIIRRGVEGGPYTLTIAKFPSGHQEQTYGWKFFPTKELAVYELQQVIERRINDTKRDLQKLEDLRAAVLAHDVKVRE</sequence>
<gene>
    <name evidence="1" type="ORF">CcrBL9_gp434</name>
</gene>
<name>A0A385EFB6_9CAUD</name>
<proteinExistence type="predicted"/>
<dbReference type="EMBL" id="MH588546">
    <property type="protein sequence ID" value="AXQ69458.1"/>
    <property type="molecule type" value="Genomic_DNA"/>
</dbReference>
<protein>
    <submittedName>
        <fullName evidence="1">Uncharacterized protein</fullName>
    </submittedName>
</protein>